<evidence type="ECO:0000313" key="1">
    <source>
        <dbReference type="EMBL" id="OGY84797.1"/>
    </source>
</evidence>
<dbReference type="Proteomes" id="UP000179164">
    <property type="component" value="Unassembled WGS sequence"/>
</dbReference>
<accession>A0A1G2B9C1</accession>
<reference evidence="1 2" key="1">
    <citation type="journal article" date="2016" name="Nat. Commun.">
        <title>Thousands of microbial genomes shed light on interconnected biogeochemical processes in an aquifer system.</title>
        <authorList>
            <person name="Anantharaman K."/>
            <person name="Brown C.T."/>
            <person name="Hug L.A."/>
            <person name="Sharon I."/>
            <person name="Castelle C.J."/>
            <person name="Probst A.J."/>
            <person name="Thomas B.C."/>
            <person name="Singh A."/>
            <person name="Wilkins M.J."/>
            <person name="Karaoz U."/>
            <person name="Brodie E.L."/>
            <person name="Williams K.H."/>
            <person name="Hubbard S.S."/>
            <person name="Banfield J.F."/>
        </authorList>
    </citation>
    <scope>NUCLEOTIDE SEQUENCE [LARGE SCALE GENOMIC DNA]</scope>
</reference>
<protein>
    <submittedName>
        <fullName evidence="1">Uncharacterized protein</fullName>
    </submittedName>
</protein>
<organism evidence="1 2">
    <name type="scientific">Candidatus Kerfeldbacteria bacterium RIFCSPLOWO2_01_FULL_48_11</name>
    <dbReference type="NCBI Taxonomy" id="1798543"/>
    <lineage>
        <taxon>Bacteria</taxon>
        <taxon>Candidatus Kerfeldiibacteriota</taxon>
    </lineage>
</organism>
<dbReference type="AlphaFoldDB" id="A0A1G2B9C1"/>
<name>A0A1G2B9C1_9BACT</name>
<evidence type="ECO:0000313" key="2">
    <source>
        <dbReference type="Proteomes" id="UP000179164"/>
    </source>
</evidence>
<sequence>MNKALIASFVLAVIIGAMVFAVIGVVNNTAQAAERTGNPEQCTRVCVLMISGTCAATKMVDCPSYH</sequence>
<dbReference type="EMBL" id="MHKE01000004">
    <property type="protein sequence ID" value="OGY84797.1"/>
    <property type="molecule type" value="Genomic_DNA"/>
</dbReference>
<proteinExistence type="predicted"/>
<gene>
    <name evidence="1" type="ORF">A2898_03715</name>
</gene>
<comment type="caution">
    <text evidence="1">The sequence shown here is derived from an EMBL/GenBank/DDBJ whole genome shotgun (WGS) entry which is preliminary data.</text>
</comment>